<evidence type="ECO:0000259" key="2">
    <source>
        <dbReference type="Pfam" id="PF00892"/>
    </source>
</evidence>
<feature type="transmembrane region" description="Helical" evidence="1">
    <location>
        <begin position="175"/>
        <end position="198"/>
    </location>
</feature>
<dbReference type="RefSeq" id="WP_132029855.1">
    <property type="nucleotide sequence ID" value="NZ_SMAI01000001.1"/>
</dbReference>
<name>A0A4R3M6J4_9HYPH</name>
<keyword evidence="4" id="KW-1185">Reference proteome</keyword>
<dbReference type="EMBL" id="SMAI01000001">
    <property type="protein sequence ID" value="TCT08223.1"/>
    <property type="molecule type" value="Genomic_DNA"/>
</dbReference>
<dbReference type="Pfam" id="PF00892">
    <property type="entry name" value="EamA"/>
    <property type="match status" value="1"/>
</dbReference>
<reference evidence="3 4" key="1">
    <citation type="submission" date="2019-03" db="EMBL/GenBank/DDBJ databases">
        <title>Genomic Encyclopedia of Type Strains, Phase IV (KMG-IV): sequencing the most valuable type-strain genomes for metagenomic binning, comparative biology and taxonomic classification.</title>
        <authorList>
            <person name="Goeker M."/>
        </authorList>
    </citation>
    <scope>NUCLEOTIDE SEQUENCE [LARGE SCALE GENOMIC DNA]</scope>
    <source>
        <strain evidence="3 4">DSM 9035</strain>
    </source>
</reference>
<keyword evidence="1" id="KW-0812">Transmembrane</keyword>
<feature type="transmembrane region" description="Helical" evidence="1">
    <location>
        <begin position="210"/>
        <end position="229"/>
    </location>
</feature>
<feature type="domain" description="EamA" evidence="2">
    <location>
        <begin position="8"/>
        <end position="140"/>
    </location>
</feature>
<feature type="transmembrane region" description="Helical" evidence="1">
    <location>
        <begin position="6"/>
        <end position="26"/>
    </location>
</feature>
<feature type="transmembrane region" description="Helical" evidence="1">
    <location>
        <begin position="84"/>
        <end position="103"/>
    </location>
</feature>
<dbReference type="AlphaFoldDB" id="A0A4R3M6J4"/>
<keyword evidence="1" id="KW-0472">Membrane</keyword>
<proteinExistence type="predicted"/>
<feature type="transmembrane region" description="Helical" evidence="1">
    <location>
        <begin position="241"/>
        <end position="257"/>
    </location>
</feature>
<evidence type="ECO:0000313" key="4">
    <source>
        <dbReference type="Proteomes" id="UP000294664"/>
    </source>
</evidence>
<dbReference type="PANTHER" id="PTHR22911:SF135">
    <property type="entry name" value="BLR4310 PROTEIN"/>
    <property type="match status" value="1"/>
</dbReference>
<comment type="caution">
    <text evidence="3">The sequence shown here is derived from an EMBL/GenBank/DDBJ whole genome shotgun (WGS) entry which is preliminary data.</text>
</comment>
<organism evidence="3 4">
    <name type="scientific">Aquabacter spiritensis</name>
    <dbReference type="NCBI Taxonomy" id="933073"/>
    <lineage>
        <taxon>Bacteria</taxon>
        <taxon>Pseudomonadati</taxon>
        <taxon>Pseudomonadota</taxon>
        <taxon>Alphaproteobacteria</taxon>
        <taxon>Hyphomicrobiales</taxon>
        <taxon>Xanthobacteraceae</taxon>
        <taxon>Aquabacter</taxon>
    </lineage>
</organism>
<dbReference type="SUPFAM" id="SSF103481">
    <property type="entry name" value="Multidrug resistance efflux transporter EmrE"/>
    <property type="match status" value="2"/>
</dbReference>
<protein>
    <submittedName>
        <fullName evidence="3">Drug/metabolite transporter (DMT)-like permease</fullName>
    </submittedName>
</protein>
<feature type="transmembrane region" description="Helical" evidence="1">
    <location>
        <begin position="263"/>
        <end position="280"/>
    </location>
</feature>
<keyword evidence="1" id="KW-1133">Transmembrane helix</keyword>
<evidence type="ECO:0000256" key="1">
    <source>
        <dbReference type="SAM" id="Phobius"/>
    </source>
</evidence>
<sequence>MTPVGSLRGIAAMIGAMVMFITNDMLIKLSLASLPMGEVLTLRSGFAILVLVGVIFATGEARALPLVVRPRVMLRSGLDGATTFAYVLALGFLPIATATTIYMAAPLMTTALAVPLLGEAVSLRRWGAILVGFSGAVVVMRPDPETFDIIALLPLLAALFGSLRDISTRGIPQIVPGSVVALSTAICLCLASAAFSLWETWRLPGLVPALYIFGSGAAFAIGNVLMVYAFRNTPVAVLSPFRYVLVPCALFYSYVIFAHVPDMWGVVGTTLVVGAGLYAIHAEAQRGRRDARARTLAGASAASGAAGGPLPAAVPCPSPRV</sequence>
<dbReference type="InterPro" id="IPR037185">
    <property type="entry name" value="EmrE-like"/>
</dbReference>
<dbReference type="GO" id="GO:0016020">
    <property type="term" value="C:membrane"/>
    <property type="evidence" value="ECO:0007669"/>
    <property type="project" value="InterPro"/>
</dbReference>
<accession>A0A4R3M6J4</accession>
<dbReference type="PANTHER" id="PTHR22911">
    <property type="entry name" value="ACYL-MALONYL CONDENSING ENZYME-RELATED"/>
    <property type="match status" value="1"/>
</dbReference>
<feature type="transmembrane region" description="Helical" evidence="1">
    <location>
        <begin position="46"/>
        <end position="64"/>
    </location>
</feature>
<dbReference type="InterPro" id="IPR000620">
    <property type="entry name" value="EamA_dom"/>
</dbReference>
<dbReference type="Proteomes" id="UP000294664">
    <property type="component" value="Unassembled WGS sequence"/>
</dbReference>
<dbReference type="OrthoDB" id="9815809at2"/>
<evidence type="ECO:0000313" key="3">
    <source>
        <dbReference type="EMBL" id="TCT08223.1"/>
    </source>
</evidence>
<gene>
    <name evidence="3" type="ORF">EDC64_101745</name>
</gene>
<feature type="transmembrane region" description="Helical" evidence="1">
    <location>
        <begin position="146"/>
        <end position="163"/>
    </location>
</feature>